<evidence type="ECO:0000256" key="1">
    <source>
        <dbReference type="SAM" id="MobiDB-lite"/>
    </source>
</evidence>
<evidence type="ECO:0000313" key="5">
    <source>
        <dbReference type="Proteomes" id="UP000447873"/>
    </source>
</evidence>
<protein>
    <submittedName>
        <fullName evidence="2">Uncharacterized protein</fullName>
    </submittedName>
</protein>
<dbReference type="AlphaFoldDB" id="A0A8H3UAQ1"/>
<sequence length="873" mass="95725">MALMVPLQAPFLEVTAPDDDMEISSDAGRVEPDNDIDLLDGDDDIDYMLEDTRSEQGQSRIDEMPDASRDDIMYDDDLDEITYAEEEMHEDVPVPDEHLTDVSEFLEDPGVAQPPQPVAVDGQTIPSQVNITPFDASTVNDQQVSDNDALADTVDYFEAGQEQMHHDGPPSAIQTEPTESATALPELEEEGETQEQEQHPEQDSTVDAVTSTRKGSSGEASPPTISNDLTGLVEENTTPQLLESTNPTSQNDVAELDLNDDKKCPPALQTPIASPHETKLSLATTSSQEEVIESVRQGEAQIEATGPPQQSSDDKQEDAGPRDAGPPRSFHTTVVDYEGAHISLFPPMEEDEADTFLLGDISLADKTLVDLFRACRQVLGDSINDSLELEIYCEDLDLTISEDSTDCMTTSFSQLVDVYVTLSRQDGIEHPEPFSIIMAKKPRWNSRLSFLYLAAAELKGLSSVQANQYSEEYAEADDDYEENGLEEFDNGPSTGSKNEAANEDGDEVVPAQSRTESRFEDAAEETTGESTEAQETATTTITDTEPAHNETSSSEDHPADEVLKEDNDTAHKTEAEEIDQTAEAETTQLEHVEQDRPEAVPETELAASAGDDSLNQIGGIENGDNESSGSSTVQEENGHPASSQYSSWDESEDDDSLLMTDEDTVHEGSLDHLQTAPGPEKNDLPDSFSDVNAEDQATALADDGEWPEVDEEAQQDESYPEDSYAQDGYYQDPEAAPQEWDQVGHEGIQTYDDNPEDEQVPNADETSEQVADHEWATFDEDFDFDVAAEEQHPEEAAVPAPEHFTSSGTFRVPDDSAGEDDEDSITYDDDELDLPPHPKPETVQTRSSGQSPLGKRIRDDDDSDQESKRLKSQ</sequence>
<dbReference type="EMBL" id="WNWQ01000555">
    <property type="protein sequence ID" value="KAE9966096.1"/>
    <property type="molecule type" value="Genomic_DNA"/>
</dbReference>
<feature type="compositionally biased region" description="Acidic residues" evidence="1">
    <location>
        <begin position="816"/>
        <end position="833"/>
    </location>
</feature>
<feature type="compositionally biased region" description="Acidic residues" evidence="1">
    <location>
        <begin position="473"/>
        <end position="489"/>
    </location>
</feature>
<feature type="compositionally biased region" description="Acidic residues" evidence="1">
    <location>
        <begin position="702"/>
        <end position="720"/>
    </location>
</feature>
<feature type="region of interest" description="Disordered" evidence="1">
    <location>
        <begin position="162"/>
        <end position="330"/>
    </location>
</feature>
<feature type="compositionally biased region" description="Basic and acidic residues" evidence="1">
    <location>
        <begin position="51"/>
        <end position="72"/>
    </location>
</feature>
<dbReference type="InterPro" id="IPR018822">
    <property type="entry name" value="UPF0646"/>
</dbReference>
<proteinExistence type="predicted"/>
<evidence type="ECO:0000313" key="3">
    <source>
        <dbReference type="EMBL" id="KAE9971680.1"/>
    </source>
</evidence>
<dbReference type="Proteomes" id="UP000447873">
    <property type="component" value="Unassembled WGS sequence"/>
</dbReference>
<evidence type="ECO:0000313" key="2">
    <source>
        <dbReference type="EMBL" id="KAE9966096.1"/>
    </source>
</evidence>
<gene>
    <name evidence="2" type="ORF">BLS_007222</name>
    <name evidence="3" type="ORF">EG328_005454</name>
</gene>
<dbReference type="Proteomes" id="UP000433883">
    <property type="component" value="Unassembled WGS sequence"/>
</dbReference>
<reference evidence="2 4" key="1">
    <citation type="submission" date="2019-11" db="EMBL/GenBank/DDBJ databases">
        <title>Venturia inaequalis Genome Resource.</title>
        <authorList>
            <person name="Lichtner F.J."/>
        </authorList>
    </citation>
    <scope>NUCLEOTIDE SEQUENCE [LARGE SCALE GENOMIC DNA]</scope>
    <source>
        <strain evidence="3 5">120213</strain>
        <strain evidence="2">Bline_iso_100314</strain>
    </source>
</reference>
<feature type="compositionally biased region" description="Polar residues" evidence="1">
    <location>
        <begin position="203"/>
        <end position="252"/>
    </location>
</feature>
<dbReference type="EMBL" id="WNWS01000291">
    <property type="protein sequence ID" value="KAE9971680.1"/>
    <property type="molecule type" value="Genomic_DNA"/>
</dbReference>
<feature type="compositionally biased region" description="Basic and acidic residues" evidence="1">
    <location>
        <begin position="554"/>
        <end position="575"/>
    </location>
</feature>
<feature type="compositionally biased region" description="Basic and acidic residues" evidence="1">
    <location>
        <begin position="312"/>
        <end position="321"/>
    </location>
</feature>
<evidence type="ECO:0000313" key="4">
    <source>
        <dbReference type="Proteomes" id="UP000433883"/>
    </source>
</evidence>
<feature type="region of interest" description="Disordered" evidence="1">
    <location>
        <begin position="16"/>
        <end position="38"/>
    </location>
</feature>
<feature type="compositionally biased region" description="Polar residues" evidence="1">
    <location>
        <begin position="842"/>
        <end position="851"/>
    </location>
</feature>
<feature type="region of interest" description="Disordered" evidence="1">
    <location>
        <begin position="51"/>
        <end position="74"/>
    </location>
</feature>
<feature type="compositionally biased region" description="Polar residues" evidence="1">
    <location>
        <begin position="172"/>
        <end position="181"/>
    </location>
</feature>
<name>A0A8H3UAQ1_VENIN</name>
<feature type="compositionally biased region" description="Polar residues" evidence="1">
    <location>
        <begin position="625"/>
        <end position="635"/>
    </location>
</feature>
<feature type="region of interest" description="Disordered" evidence="1">
    <location>
        <begin position="473"/>
        <end position="873"/>
    </location>
</feature>
<feature type="compositionally biased region" description="Low complexity" evidence="1">
    <location>
        <begin position="528"/>
        <end position="544"/>
    </location>
</feature>
<comment type="caution">
    <text evidence="2">The sequence shown here is derived from an EMBL/GenBank/DDBJ whole genome shotgun (WGS) entry which is preliminary data.</text>
</comment>
<feature type="compositionally biased region" description="Acidic residues" evidence="1">
    <location>
        <begin position="186"/>
        <end position="195"/>
    </location>
</feature>
<organism evidence="2 4">
    <name type="scientific">Venturia inaequalis</name>
    <name type="common">Apple scab fungus</name>
    <dbReference type="NCBI Taxonomy" id="5025"/>
    <lineage>
        <taxon>Eukaryota</taxon>
        <taxon>Fungi</taxon>
        <taxon>Dikarya</taxon>
        <taxon>Ascomycota</taxon>
        <taxon>Pezizomycotina</taxon>
        <taxon>Dothideomycetes</taxon>
        <taxon>Pleosporomycetidae</taxon>
        <taxon>Venturiales</taxon>
        <taxon>Venturiaceae</taxon>
        <taxon>Venturia</taxon>
    </lineage>
</organism>
<dbReference type="Pfam" id="PF10336">
    <property type="entry name" value="DUF2420"/>
    <property type="match status" value="1"/>
</dbReference>
<accession>A0A8H3UAQ1</accession>
<feature type="compositionally biased region" description="Acidic residues" evidence="1">
    <location>
        <begin position="649"/>
        <end position="662"/>
    </location>
</feature>
<feature type="compositionally biased region" description="Basic and acidic residues" evidence="1">
    <location>
        <begin position="588"/>
        <end position="599"/>
    </location>
</feature>
<feature type="compositionally biased region" description="Acidic residues" evidence="1">
    <location>
        <begin position="777"/>
        <end position="788"/>
    </location>
</feature>